<protein>
    <recommendedName>
        <fullName evidence="3">F-box domain-containing protein</fullName>
    </recommendedName>
</protein>
<gene>
    <name evidence="1" type="ORF">K491DRAFT_719416</name>
</gene>
<organism evidence="1 2">
    <name type="scientific">Lophiostoma macrostomum CBS 122681</name>
    <dbReference type="NCBI Taxonomy" id="1314788"/>
    <lineage>
        <taxon>Eukaryota</taxon>
        <taxon>Fungi</taxon>
        <taxon>Dikarya</taxon>
        <taxon>Ascomycota</taxon>
        <taxon>Pezizomycotina</taxon>
        <taxon>Dothideomycetes</taxon>
        <taxon>Pleosporomycetidae</taxon>
        <taxon>Pleosporales</taxon>
        <taxon>Lophiostomataceae</taxon>
        <taxon>Lophiostoma</taxon>
    </lineage>
</organism>
<evidence type="ECO:0000313" key="1">
    <source>
        <dbReference type="EMBL" id="KAF2651926.1"/>
    </source>
</evidence>
<accession>A0A6A6SW29</accession>
<proteinExistence type="predicted"/>
<keyword evidence="2" id="KW-1185">Reference proteome</keyword>
<dbReference type="Proteomes" id="UP000799324">
    <property type="component" value="Unassembled WGS sequence"/>
</dbReference>
<dbReference type="EMBL" id="MU004414">
    <property type="protein sequence ID" value="KAF2651926.1"/>
    <property type="molecule type" value="Genomic_DNA"/>
</dbReference>
<evidence type="ECO:0000313" key="2">
    <source>
        <dbReference type="Proteomes" id="UP000799324"/>
    </source>
</evidence>
<sequence>MGPSPLLNFAEELLVEIFKGTGSRPYDRQKHLRTLSLVCQKFHRISAGMLLTSPCVHLYKTHELIRTYFDYPELAERAHTLELVNMSFTSRSDKPLGFTELYDLKSKLVLDSGLKAQCVEFIRSKKIMSKVIWIQNLDDDSLSACMAILLALLPNLRALYMGANSINEYPFFGAFTERRVMSIERYEKRHPKMDLSILLWPHIYFDDIFEAVWSKLHTLELPCDWNTSRSADRYWKRHMRRMSLRQLALPMNRDFGPSTDRDALEDWMTRSSNIIPPTV</sequence>
<reference evidence="1" key="1">
    <citation type="journal article" date="2020" name="Stud. Mycol.">
        <title>101 Dothideomycetes genomes: a test case for predicting lifestyles and emergence of pathogens.</title>
        <authorList>
            <person name="Haridas S."/>
            <person name="Albert R."/>
            <person name="Binder M."/>
            <person name="Bloem J."/>
            <person name="Labutti K."/>
            <person name="Salamov A."/>
            <person name="Andreopoulos B."/>
            <person name="Baker S."/>
            <person name="Barry K."/>
            <person name="Bills G."/>
            <person name="Bluhm B."/>
            <person name="Cannon C."/>
            <person name="Castanera R."/>
            <person name="Culley D."/>
            <person name="Daum C."/>
            <person name="Ezra D."/>
            <person name="Gonzalez J."/>
            <person name="Henrissat B."/>
            <person name="Kuo A."/>
            <person name="Liang C."/>
            <person name="Lipzen A."/>
            <person name="Lutzoni F."/>
            <person name="Magnuson J."/>
            <person name="Mondo S."/>
            <person name="Nolan M."/>
            <person name="Ohm R."/>
            <person name="Pangilinan J."/>
            <person name="Park H.-J."/>
            <person name="Ramirez L."/>
            <person name="Alfaro M."/>
            <person name="Sun H."/>
            <person name="Tritt A."/>
            <person name="Yoshinaga Y."/>
            <person name="Zwiers L.-H."/>
            <person name="Turgeon B."/>
            <person name="Goodwin S."/>
            <person name="Spatafora J."/>
            <person name="Crous P."/>
            <person name="Grigoriev I."/>
        </authorList>
    </citation>
    <scope>NUCLEOTIDE SEQUENCE</scope>
    <source>
        <strain evidence="1">CBS 122681</strain>
    </source>
</reference>
<evidence type="ECO:0008006" key="3">
    <source>
        <dbReference type="Google" id="ProtNLM"/>
    </source>
</evidence>
<dbReference type="AlphaFoldDB" id="A0A6A6SW29"/>
<name>A0A6A6SW29_9PLEO</name>